<protein>
    <recommendedName>
        <fullName evidence="2">C2H2-type domain-containing protein</fullName>
    </recommendedName>
</protein>
<evidence type="ECO:0000313" key="4">
    <source>
        <dbReference type="Proteomes" id="UP001212997"/>
    </source>
</evidence>
<evidence type="ECO:0000313" key="3">
    <source>
        <dbReference type="EMBL" id="KAJ3491257.1"/>
    </source>
</evidence>
<dbReference type="GO" id="GO:0008270">
    <property type="term" value="F:zinc ion binding"/>
    <property type="evidence" value="ECO:0007669"/>
    <property type="project" value="UniProtKB-KW"/>
</dbReference>
<feature type="domain" description="C2H2-type" evidence="2">
    <location>
        <begin position="155"/>
        <end position="183"/>
    </location>
</feature>
<dbReference type="InterPro" id="IPR013087">
    <property type="entry name" value="Znf_C2H2_type"/>
</dbReference>
<keyword evidence="1" id="KW-0863">Zinc-finger</keyword>
<reference evidence="3" key="1">
    <citation type="submission" date="2022-07" db="EMBL/GenBank/DDBJ databases">
        <title>Genome Sequence of Physisporinus lineatus.</title>
        <authorList>
            <person name="Buettner E."/>
        </authorList>
    </citation>
    <scope>NUCLEOTIDE SEQUENCE</scope>
    <source>
        <strain evidence="3">VT162</strain>
    </source>
</reference>
<keyword evidence="1" id="KW-0862">Zinc</keyword>
<comment type="caution">
    <text evidence="3">The sequence shown here is derived from an EMBL/GenBank/DDBJ whole genome shotgun (WGS) entry which is preliminary data.</text>
</comment>
<dbReference type="AlphaFoldDB" id="A0AAD5YNG3"/>
<dbReference type="Proteomes" id="UP001212997">
    <property type="component" value="Unassembled WGS sequence"/>
</dbReference>
<dbReference type="InterPro" id="IPR036236">
    <property type="entry name" value="Znf_C2H2_sf"/>
</dbReference>
<dbReference type="PROSITE" id="PS00028">
    <property type="entry name" value="ZINC_FINGER_C2H2_1"/>
    <property type="match status" value="1"/>
</dbReference>
<dbReference type="Pfam" id="PF00096">
    <property type="entry name" value="zf-C2H2"/>
    <property type="match status" value="2"/>
</dbReference>
<dbReference type="SMART" id="SM00355">
    <property type="entry name" value="ZnF_C2H2"/>
    <property type="match status" value="2"/>
</dbReference>
<dbReference type="PROSITE" id="PS50157">
    <property type="entry name" value="ZINC_FINGER_C2H2_2"/>
    <property type="match status" value="2"/>
</dbReference>
<keyword evidence="1" id="KW-0479">Metal-binding</keyword>
<feature type="domain" description="C2H2-type" evidence="2">
    <location>
        <begin position="185"/>
        <end position="212"/>
    </location>
</feature>
<keyword evidence="4" id="KW-1185">Reference proteome</keyword>
<gene>
    <name evidence="3" type="ORF">NLI96_g834</name>
</gene>
<name>A0AAD5YNG3_9APHY</name>
<proteinExistence type="predicted"/>
<evidence type="ECO:0000259" key="2">
    <source>
        <dbReference type="PROSITE" id="PS50157"/>
    </source>
</evidence>
<dbReference type="EMBL" id="JANAWD010000015">
    <property type="protein sequence ID" value="KAJ3491257.1"/>
    <property type="molecule type" value="Genomic_DNA"/>
</dbReference>
<dbReference type="SUPFAM" id="SSF57667">
    <property type="entry name" value="beta-beta-alpha zinc fingers"/>
    <property type="match status" value="1"/>
</dbReference>
<organism evidence="3 4">
    <name type="scientific">Meripilus lineatus</name>
    <dbReference type="NCBI Taxonomy" id="2056292"/>
    <lineage>
        <taxon>Eukaryota</taxon>
        <taxon>Fungi</taxon>
        <taxon>Dikarya</taxon>
        <taxon>Basidiomycota</taxon>
        <taxon>Agaricomycotina</taxon>
        <taxon>Agaricomycetes</taxon>
        <taxon>Polyporales</taxon>
        <taxon>Meripilaceae</taxon>
        <taxon>Meripilus</taxon>
    </lineage>
</organism>
<evidence type="ECO:0000256" key="1">
    <source>
        <dbReference type="PROSITE-ProRule" id="PRU00042"/>
    </source>
</evidence>
<sequence>MYSTQQYPHPFHNPHHAMHAHGHLEPVMEGLANHGTFVPPAQSQRSAAQFPHNAYPGSLGTAQDSTSQGIVFPAQRTRGVQQGRQEYQGYTQIGQHNPQYQGQSQQAMYPANAYDHTAMQSQQPFPSQFDYPQQTSHRQTTITIPPGTPGGVERFPCEKCTKTFSRAHDRKRHFETHHTSHPPSHPCQFCKKGFSRADSLKRHVDNGCDKDPSITHLP</sequence>
<dbReference type="Gene3D" id="3.30.160.60">
    <property type="entry name" value="Classic Zinc Finger"/>
    <property type="match status" value="1"/>
</dbReference>
<accession>A0AAD5YNG3</accession>